<dbReference type="InterPro" id="IPR011047">
    <property type="entry name" value="Quinoprotein_ADH-like_sf"/>
</dbReference>
<sequence>MGQDVSKQAALPPAVPTNLPPESVIFVGCAGHVLAFDKRTGLESWRTRLPHPTSTRPVSLFPTPSGSHLCCGHSNRLSILNPRTGHLLSTRDLGKSPTHDVQLLAVPPAPPPPTAEEDDSLPDYAHFSEIMVHAVHVASGVRMWSVEMDVVDGMGGPFLMYEDDVVFAARGGAVMALNAYTGRKIWEQKFKGFEEWDVILATLATRVNPISGGLGSTQESVLGVGIEGRILAIDKHTGVEMWRHKLLG</sequence>
<dbReference type="InterPro" id="IPR002372">
    <property type="entry name" value="PQQ_rpt_dom"/>
</dbReference>
<dbReference type="Pfam" id="PF13360">
    <property type="entry name" value="PQQ_2"/>
    <property type="match status" value="1"/>
</dbReference>
<organism evidence="2 3">
    <name type="scientific">Blyttiomyces helicus</name>
    <dbReference type="NCBI Taxonomy" id="388810"/>
    <lineage>
        <taxon>Eukaryota</taxon>
        <taxon>Fungi</taxon>
        <taxon>Fungi incertae sedis</taxon>
        <taxon>Chytridiomycota</taxon>
        <taxon>Chytridiomycota incertae sedis</taxon>
        <taxon>Chytridiomycetes</taxon>
        <taxon>Chytridiomycetes incertae sedis</taxon>
        <taxon>Blyttiomyces</taxon>
    </lineage>
</organism>
<gene>
    <name evidence="2" type="ORF">BDK51DRAFT_27344</name>
</gene>
<proteinExistence type="predicted"/>
<protein>
    <submittedName>
        <fullName evidence="2">Quinon protein alcohol dehydrogenase-like superfamily</fullName>
    </submittedName>
</protein>
<dbReference type="AlphaFoldDB" id="A0A4V1IR14"/>
<reference evidence="3" key="1">
    <citation type="journal article" date="2018" name="Nat. Microbiol.">
        <title>Leveraging single-cell genomics to expand the fungal tree of life.</title>
        <authorList>
            <person name="Ahrendt S.R."/>
            <person name="Quandt C.A."/>
            <person name="Ciobanu D."/>
            <person name="Clum A."/>
            <person name="Salamov A."/>
            <person name="Andreopoulos B."/>
            <person name="Cheng J.F."/>
            <person name="Woyke T."/>
            <person name="Pelin A."/>
            <person name="Henrissat B."/>
            <person name="Reynolds N.K."/>
            <person name="Benny G.L."/>
            <person name="Smith M.E."/>
            <person name="James T.Y."/>
            <person name="Grigoriev I.V."/>
        </authorList>
    </citation>
    <scope>NUCLEOTIDE SEQUENCE [LARGE SCALE GENOMIC DNA]</scope>
</reference>
<dbReference type="OrthoDB" id="416253at2759"/>
<dbReference type="InterPro" id="IPR015943">
    <property type="entry name" value="WD40/YVTN_repeat-like_dom_sf"/>
</dbReference>
<dbReference type="Gene3D" id="2.130.10.10">
    <property type="entry name" value="YVTN repeat-like/Quinoprotein amine dehydrogenase"/>
    <property type="match status" value="1"/>
</dbReference>
<accession>A0A4V1IR14</accession>
<feature type="domain" description="Pyrrolo-quinoline quinone repeat" evidence="1">
    <location>
        <begin position="132"/>
        <end position="192"/>
    </location>
</feature>
<evidence type="ECO:0000259" key="1">
    <source>
        <dbReference type="Pfam" id="PF13360"/>
    </source>
</evidence>
<evidence type="ECO:0000313" key="2">
    <source>
        <dbReference type="EMBL" id="RKO88467.1"/>
    </source>
</evidence>
<feature type="non-terminal residue" evidence="2">
    <location>
        <position position="248"/>
    </location>
</feature>
<dbReference type="Proteomes" id="UP000269721">
    <property type="component" value="Unassembled WGS sequence"/>
</dbReference>
<dbReference type="SMART" id="SM00564">
    <property type="entry name" value="PQQ"/>
    <property type="match status" value="3"/>
</dbReference>
<evidence type="ECO:0000313" key="3">
    <source>
        <dbReference type="Proteomes" id="UP000269721"/>
    </source>
</evidence>
<dbReference type="EMBL" id="KZ996693">
    <property type="protein sequence ID" value="RKO88467.1"/>
    <property type="molecule type" value="Genomic_DNA"/>
</dbReference>
<name>A0A4V1IR14_9FUNG</name>
<keyword evidence="3" id="KW-1185">Reference proteome</keyword>
<dbReference type="SUPFAM" id="SSF50998">
    <property type="entry name" value="Quinoprotein alcohol dehydrogenase-like"/>
    <property type="match status" value="1"/>
</dbReference>
<dbReference type="InterPro" id="IPR018391">
    <property type="entry name" value="PQQ_b-propeller_rpt"/>
</dbReference>